<dbReference type="Pfam" id="PF00480">
    <property type="entry name" value="ROK"/>
    <property type="match status" value="1"/>
</dbReference>
<dbReference type="SUPFAM" id="SSF53067">
    <property type="entry name" value="Actin-like ATPase domain"/>
    <property type="match status" value="1"/>
</dbReference>
<evidence type="ECO:0000313" key="2">
    <source>
        <dbReference type="EMBL" id="GAA0251071.1"/>
    </source>
</evidence>
<evidence type="ECO:0000256" key="1">
    <source>
        <dbReference type="ARBA" id="ARBA00006479"/>
    </source>
</evidence>
<dbReference type="Gene3D" id="3.30.420.40">
    <property type="match status" value="2"/>
</dbReference>
<accession>A0ABP3E6R5</accession>
<dbReference type="Proteomes" id="UP001500967">
    <property type="component" value="Unassembled WGS sequence"/>
</dbReference>
<sequence>MTAAVVAVDIGGTTVKASVVDERGVRRHQRTGPSEGGADTVAVVRSLISTLREAALADGLDVLAAGVVTPGLVDAATGTVAYASNLGWRDFDLRAALAGPLGLPVSVGHDVRAAGRAERHLGAARGTDDFVLLQLGTGIAAAVVTAGTLVGGAGSAAGEAGHMPVYPDGEPCPCGKRGCLEAYAAGAAVPRRYRAAHGAREVSGAADVVGLLGVDPVADRVWGEAVRALGFGVSTLTMLLDPALVVLGGGLAQAGDALLGPVERTLTELLVWREAPELRLSTLGPAAGQWGAAIEAFALTAAGGCVRSWSHPTSVVA</sequence>
<evidence type="ECO:0000313" key="3">
    <source>
        <dbReference type="Proteomes" id="UP001500967"/>
    </source>
</evidence>
<keyword evidence="3" id="KW-1185">Reference proteome</keyword>
<dbReference type="InterPro" id="IPR000600">
    <property type="entry name" value="ROK"/>
</dbReference>
<dbReference type="PANTHER" id="PTHR18964">
    <property type="entry name" value="ROK (REPRESSOR, ORF, KINASE) FAMILY"/>
    <property type="match status" value="1"/>
</dbReference>
<comment type="similarity">
    <text evidence="1">Belongs to the ROK (NagC/XylR) family.</text>
</comment>
<organism evidence="2 3">
    <name type="scientific">Cryptosporangium japonicum</name>
    <dbReference type="NCBI Taxonomy" id="80872"/>
    <lineage>
        <taxon>Bacteria</taxon>
        <taxon>Bacillati</taxon>
        <taxon>Actinomycetota</taxon>
        <taxon>Actinomycetes</taxon>
        <taxon>Cryptosporangiales</taxon>
        <taxon>Cryptosporangiaceae</taxon>
        <taxon>Cryptosporangium</taxon>
    </lineage>
</organism>
<dbReference type="RefSeq" id="WP_344650400.1">
    <property type="nucleotide sequence ID" value="NZ_BAAAGX010000016.1"/>
</dbReference>
<dbReference type="InterPro" id="IPR043129">
    <property type="entry name" value="ATPase_NBD"/>
</dbReference>
<reference evidence="3" key="1">
    <citation type="journal article" date="2019" name="Int. J. Syst. Evol. Microbiol.">
        <title>The Global Catalogue of Microorganisms (GCM) 10K type strain sequencing project: providing services to taxonomists for standard genome sequencing and annotation.</title>
        <authorList>
            <consortium name="The Broad Institute Genomics Platform"/>
            <consortium name="The Broad Institute Genome Sequencing Center for Infectious Disease"/>
            <person name="Wu L."/>
            <person name="Ma J."/>
        </authorList>
    </citation>
    <scope>NUCLEOTIDE SEQUENCE [LARGE SCALE GENOMIC DNA]</scope>
    <source>
        <strain evidence="3">JCM 10425</strain>
    </source>
</reference>
<name>A0ABP3E6R5_9ACTN</name>
<proteinExistence type="inferred from homology"/>
<comment type="caution">
    <text evidence="2">The sequence shown here is derived from an EMBL/GenBank/DDBJ whole genome shotgun (WGS) entry which is preliminary data.</text>
</comment>
<protein>
    <submittedName>
        <fullName evidence="2">ROK family protein</fullName>
    </submittedName>
</protein>
<gene>
    <name evidence="2" type="ORF">GCM10009539_40250</name>
</gene>
<dbReference type="PANTHER" id="PTHR18964:SF149">
    <property type="entry name" value="BIFUNCTIONAL UDP-N-ACETYLGLUCOSAMINE 2-EPIMERASE_N-ACETYLMANNOSAMINE KINASE"/>
    <property type="match status" value="1"/>
</dbReference>
<dbReference type="EMBL" id="BAAAGX010000016">
    <property type="protein sequence ID" value="GAA0251071.1"/>
    <property type="molecule type" value="Genomic_DNA"/>
</dbReference>